<keyword evidence="9 16" id="KW-0675">Receptor</keyword>
<dbReference type="Gene3D" id="2.40.170.20">
    <property type="entry name" value="TonB-dependent receptor, beta-barrel domain"/>
    <property type="match status" value="1"/>
</dbReference>
<feature type="domain" description="TonB-dependent receptor-like beta-barrel" evidence="14">
    <location>
        <begin position="219"/>
        <end position="645"/>
    </location>
</feature>
<evidence type="ECO:0000256" key="1">
    <source>
        <dbReference type="ARBA" id="ARBA00004571"/>
    </source>
</evidence>
<keyword evidence="10 11" id="KW-0998">Cell outer membrane</keyword>
<keyword evidence="4 11" id="KW-1134">Transmembrane beta strand</keyword>
<dbReference type="InterPro" id="IPR036942">
    <property type="entry name" value="Beta-barrel_TonB_sf"/>
</dbReference>
<feature type="chain" id="PRO_5026082828" evidence="13">
    <location>
        <begin position="28"/>
        <end position="673"/>
    </location>
</feature>
<evidence type="ECO:0000313" key="17">
    <source>
        <dbReference type="Proteomes" id="UP000502117"/>
    </source>
</evidence>
<keyword evidence="7 12" id="KW-0798">TonB box</keyword>
<comment type="subcellular location">
    <subcellularLocation>
        <location evidence="1 11">Cell outer membrane</location>
        <topology evidence="1 11">Multi-pass membrane protein</topology>
    </subcellularLocation>
</comment>
<reference evidence="16 17" key="1">
    <citation type="submission" date="2019-11" db="EMBL/GenBank/DDBJ databases">
        <title>Complete Genome Sequence of Shewanella chilikensis Strain DC57, Isolated from Corroded Seal Rings at a floating production facility in Australia.</title>
        <authorList>
            <person name="Salgar-Chaparro S.J."/>
            <person name="Castillo-Villamizar G.A."/>
            <person name="Poehlein A."/>
            <person name="Daniel R."/>
            <person name="Machuca L."/>
        </authorList>
    </citation>
    <scope>NUCLEOTIDE SEQUENCE [LARGE SCALE GENOMIC DNA]</scope>
    <source>
        <strain evidence="16 17">DC57</strain>
    </source>
</reference>
<evidence type="ECO:0000256" key="12">
    <source>
        <dbReference type="RuleBase" id="RU003357"/>
    </source>
</evidence>
<organism evidence="16 17">
    <name type="scientific">Shewanella chilikensis</name>
    <dbReference type="NCBI Taxonomy" id="558541"/>
    <lineage>
        <taxon>Bacteria</taxon>
        <taxon>Pseudomonadati</taxon>
        <taxon>Pseudomonadota</taxon>
        <taxon>Gammaproteobacteria</taxon>
        <taxon>Alteromonadales</taxon>
        <taxon>Shewanellaceae</taxon>
        <taxon>Shewanella</taxon>
    </lineage>
</organism>
<sequence length="673" mass="75669">MLKVCSMKPKHYYSILPLMLASPLALADGSVAEPESKNETKIERISVWGSPIAANQDSINQDTIKMLNKQNVAEALNIIPGVSLQKSGRRNEVQVKVRGFDSRQVPLFFDGVPIYIPYDGNLDLGRFLASDLASVEVSKGYASLLQGPNMMGGAINLTTRRPKNSFEAQLSASQGWARGEDNGYSLDASLAGSNDWGFIQLSGNKLDKDFVGLSHDNDNPIAGSDGKRANSAYSDSRGTAKLGLTPNETDEYIFTYIRQEGEKNSPPYAGTEADIRPTYWQWPQYDKQSFYYSGYTEFSPGVVLHSRLYRDEFENTLRIYKSLENLQQQKGPYSHYDDASNGAGLQLSIDMRKDDILSFAAHWKEDLHKEQGEPGGEFDKYKDRTLSAAVEYQWALRDNLDLVGGISYDSRKSLEGYKHEKDGSLTRYEDNSQHAFNWQVMARYELANLDTLQLSLSQRSRFPTLKERYTTFRPAYGQTAIVNPHLEPERATNLELSYQATLAANWQLDSSVYYNRVSDAILTHNITPTLIQNRNSGRVDYSGLDLGLYGDLSDWASVGLSYSYIHADVEDEQLDVTGLPDHQLFAWVKLTPLDKLDIILSQEARSDSLSSSRGTQVASGFGVTGIRFDYRLWQGLSVNASVNNLFDRNYAYSEGFPEEGRNYWLGVEYRFGR</sequence>
<dbReference type="Pfam" id="PF00593">
    <property type="entry name" value="TonB_dep_Rec_b-barrel"/>
    <property type="match status" value="1"/>
</dbReference>
<feature type="domain" description="TonB-dependent receptor plug" evidence="15">
    <location>
        <begin position="54"/>
        <end position="154"/>
    </location>
</feature>
<dbReference type="InterPro" id="IPR037066">
    <property type="entry name" value="Plug_dom_sf"/>
</dbReference>
<dbReference type="GO" id="GO:0009279">
    <property type="term" value="C:cell outer membrane"/>
    <property type="evidence" value="ECO:0007669"/>
    <property type="project" value="UniProtKB-SubCell"/>
</dbReference>
<dbReference type="PANTHER" id="PTHR30069">
    <property type="entry name" value="TONB-DEPENDENT OUTER MEMBRANE RECEPTOR"/>
    <property type="match status" value="1"/>
</dbReference>
<keyword evidence="6 13" id="KW-0732">Signal</keyword>
<keyword evidence="5 11" id="KW-0812">Transmembrane</keyword>
<dbReference type="InterPro" id="IPR039426">
    <property type="entry name" value="TonB-dep_rcpt-like"/>
</dbReference>
<dbReference type="GO" id="GO:0015344">
    <property type="term" value="F:siderophore uptake transmembrane transporter activity"/>
    <property type="evidence" value="ECO:0007669"/>
    <property type="project" value="TreeGrafter"/>
</dbReference>
<evidence type="ECO:0000313" key="16">
    <source>
        <dbReference type="EMBL" id="QIJ05698.1"/>
    </source>
</evidence>
<evidence type="ECO:0000256" key="9">
    <source>
        <dbReference type="ARBA" id="ARBA00023170"/>
    </source>
</evidence>
<dbReference type="PROSITE" id="PS52016">
    <property type="entry name" value="TONB_DEPENDENT_REC_3"/>
    <property type="match status" value="1"/>
</dbReference>
<dbReference type="SUPFAM" id="SSF56935">
    <property type="entry name" value="Porins"/>
    <property type="match status" value="1"/>
</dbReference>
<evidence type="ECO:0000256" key="8">
    <source>
        <dbReference type="ARBA" id="ARBA00023136"/>
    </source>
</evidence>
<dbReference type="KEGG" id="schk:GII14_17120"/>
<evidence type="ECO:0000256" key="13">
    <source>
        <dbReference type="SAM" id="SignalP"/>
    </source>
</evidence>
<dbReference type="GO" id="GO:0044718">
    <property type="term" value="P:siderophore transmembrane transport"/>
    <property type="evidence" value="ECO:0007669"/>
    <property type="project" value="TreeGrafter"/>
</dbReference>
<evidence type="ECO:0000256" key="6">
    <source>
        <dbReference type="ARBA" id="ARBA00022729"/>
    </source>
</evidence>
<dbReference type="InterPro" id="IPR012910">
    <property type="entry name" value="Plug_dom"/>
</dbReference>
<evidence type="ECO:0000256" key="2">
    <source>
        <dbReference type="ARBA" id="ARBA00008143"/>
    </source>
</evidence>
<dbReference type="AlphaFoldDB" id="A0A6G7LV81"/>
<keyword evidence="3 11" id="KW-0813">Transport</keyword>
<dbReference type="Proteomes" id="UP000502117">
    <property type="component" value="Chromosome"/>
</dbReference>
<evidence type="ECO:0000256" key="5">
    <source>
        <dbReference type="ARBA" id="ARBA00022692"/>
    </source>
</evidence>
<proteinExistence type="inferred from homology"/>
<dbReference type="Pfam" id="PF07715">
    <property type="entry name" value="Plug"/>
    <property type="match status" value="1"/>
</dbReference>
<dbReference type="Gene3D" id="2.170.130.10">
    <property type="entry name" value="TonB-dependent receptor, plug domain"/>
    <property type="match status" value="1"/>
</dbReference>
<gene>
    <name evidence="16" type="ORF">GII14_17120</name>
</gene>
<evidence type="ECO:0000256" key="7">
    <source>
        <dbReference type="ARBA" id="ARBA00023077"/>
    </source>
</evidence>
<protein>
    <submittedName>
        <fullName evidence="16">TonB-dependent receptor</fullName>
    </submittedName>
</protein>
<dbReference type="EMBL" id="CP045857">
    <property type="protein sequence ID" value="QIJ05698.1"/>
    <property type="molecule type" value="Genomic_DNA"/>
</dbReference>
<dbReference type="CDD" id="cd01347">
    <property type="entry name" value="ligand_gated_channel"/>
    <property type="match status" value="1"/>
</dbReference>
<comment type="similarity">
    <text evidence="2">Belongs to the TonB-dependent receptor family. Hemoglobin/haptoglobin binding protein subfamily.</text>
</comment>
<accession>A0A6G7LV81</accession>
<evidence type="ECO:0000256" key="4">
    <source>
        <dbReference type="ARBA" id="ARBA00022452"/>
    </source>
</evidence>
<evidence type="ECO:0000259" key="14">
    <source>
        <dbReference type="Pfam" id="PF00593"/>
    </source>
</evidence>
<keyword evidence="8 11" id="KW-0472">Membrane</keyword>
<evidence type="ECO:0000256" key="11">
    <source>
        <dbReference type="PROSITE-ProRule" id="PRU01360"/>
    </source>
</evidence>
<evidence type="ECO:0000256" key="10">
    <source>
        <dbReference type="ARBA" id="ARBA00023237"/>
    </source>
</evidence>
<dbReference type="PANTHER" id="PTHR30069:SF29">
    <property type="entry name" value="HEMOGLOBIN AND HEMOGLOBIN-HAPTOGLOBIN-BINDING PROTEIN 1-RELATED"/>
    <property type="match status" value="1"/>
</dbReference>
<dbReference type="InterPro" id="IPR000531">
    <property type="entry name" value="Beta-barrel_TonB"/>
</dbReference>
<evidence type="ECO:0000256" key="3">
    <source>
        <dbReference type="ARBA" id="ARBA00022448"/>
    </source>
</evidence>
<name>A0A6G7LV81_9GAMM</name>
<evidence type="ECO:0000259" key="15">
    <source>
        <dbReference type="Pfam" id="PF07715"/>
    </source>
</evidence>
<feature type="signal peptide" evidence="13">
    <location>
        <begin position="1"/>
        <end position="27"/>
    </location>
</feature>